<evidence type="ECO:0000313" key="3">
    <source>
        <dbReference type="Proteomes" id="UP000053611"/>
    </source>
</evidence>
<keyword evidence="3" id="KW-1185">Reference proteome</keyword>
<evidence type="ECO:0000256" key="1">
    <source>
        <dbReference type="SAM" id="MobiDB-lite"/>
    </source>
</evidence>
<feature type="compositionally biased region" description="Basic and acidic residues" evidence="1">
    <location>
        <begin position="69"/>
        <end position="78"/>
    </location>
</feature>
<dbReference type="OrthoDB" id="3153298at2759"/>
<protein>
    <submittedName>
        <fullName evidence="2">Uncharacterized protein</fullName>
    </submittedName>
</protein>
<evidence type="ECO:0000313" key="2">
    <source>
        <dbReference type="EMBL" id="KLT45324.1"/>
    </source>
</evidence>
<dbReference type="STRING" id="879819.A0A0J1BBF6"/>
<feature type="compositionally biased region" description="Polar residues" evidence="1">
    <location>
        <begin position="38"/>
        <end position="60"/>
    </location>
</feature>
<feature type="region of interest" description="Disordered" evidence="1">
    <location>
        <begin position="1"/>
        <end position="87"/>
    </location>
</feature>
<dbReference type="GeneID" id="28980795"/>
<dbReference type="EMBL" id="KQ087182">
    <property type="protein sequence ID" value="KLT45324.1"/>
    <property type="molecule type" value="Genomic_DNA"/>
</dbReference>
<dbReference type="Proteomes" id="UP000053611">
    <property type="component" value="Unassembled WGS sequence"/>
</dbReference>
<feature type="compositionally biased region" description="Low complexity" evidence="1">
    <location>
        <begin position="18"/>
        <end position="37"/>
    </location>
</feature>
<dbReference type="AlphaFoldDB" id="A0A0J1BBF6"/>
<organism evidence="2 3">
    <name type="scientific">Cutaneotrichosporon oleaginosum</name>
    <dbReference type="NCBI Taxonomy" id="879819"/>
    <lineage>
        <taxon>Eukaryota</taxon>
        <taxon>Fungi</taxon>
        <taxon>Dikarya</taxon>
        <taxon>Basidiomycota</taxon>
        <taxon>Agaricomycotina</taxon>
        <taxon>Tremellomycetes</taxon>
        <taxon>Trichosporonales</taxon>
        <taxon>Trichosporonaceae</taxon>
        <taxon>Cutaneotrichosporon</taxon>
    </lineage>
</organism>
<sequence>MSTGRYVPPHLRNRGAAPSTSPSSTSTSPRSRQTPSSNAHPPSGASSPRGNPRYASSNGDQPPAGADINRADRADSHNPRAPAPTLHVFGDSFAGPFKLLDSGSARVRSFKGASAKGLNNPRSIKQVSNDLLPLLNQFLAPPPYAFIPAAGRYALLLFGNVDLQINYLWQLQHKPIVPATWDEHSEYTEEPSAVSTPAEGVLARATETSGRGPALGPERFVDNVAKAYTAWLEREIVNGPIGRRAAEVAAQSNGEARGIRRLSPTKVLVGAALPPLVQDETLPRIPEKYVERLEEDHAKMERALERDLLGERVSRTPWAKASASPRLGVENEFDKLSLNGTGAASPMPEAPPKMSIMDLLAHDPPLCTKPVRIEMTKRFNAALRDFCVKHPTVLEFVDISEDMLAADAAERQSTGDSAPAIPGEVDRAAWACPVDLSNIHPLWEPTLPLWLKKLEPIGVPTSSFAYAADAEETMRAYEEDKKQRTHNRNHEYRWEDMSRIKLRDE</sequence>
<accession>A0A0J1BBF6</accession>
<reference evidence="2 3" key="1">
    <citation type="submission" date="2015-03" db="EMBL/GenBank/DDBJ databases">
        <title>Genomics and transcriptomics of the oil-accumulating basidiomycete yeast T. oleaginosus allow insights into substrate utilization and the diverse evolutionary trajectories of mating systems in fungi.</title>
        <authorList>
            <consortium name="DOE Joint Genome Institute"/>
            <person name="Kourist R."/>
            <person name="Kracht O."/>
            <person name="Bracharz F."/>
            <person name="Lipzen A."/>
            <person name="Nolan M."/>
            <person name="Ohm R."/>
            <person name="Grigoriev I."/>
            <person name="Sun S."/>
            <person name="Heitman J."/>
            <person name="Bruck T."/>
            <person name="Nowrousian M."/>
        </authorList>
    </citation>
    <scope>NUCLEOTIDE SEQUENCE [LARGE SCALE GENOMIC DNA]</scope>
    <source>
        <strain evidence="2 3">IBC0246</strain>
    </source>
</reference>
<gene>
    <name evidence="2" type="ORF">CC85DRAFT_240897</name>
</gene>
<proteinExistence type="predicted"/>
<dbReference type="RefSeq" id="XP_018281815.1">
    <property type="nucleotide sequence ID" value="XM_018420192.1"/>
</dbReference>
<name>A0A0J1BBF6_9TREE</name>